<feature type="domain" description="Core-binding (CB)" evidence="8">
    <location>
        <begin position="66"/>
        <end position="151"/>
    </location>
</feature>
<reference evidence="9 10" key="1">
    <citation type="submission" date="2015-12" db="EMBL/GenBank/DDBJ databases">
        <title>Draft genome sequence of the thermoanaerobe Thermotalea metallivorans, an isolate from the runoff channel of the Great Artesian Basin, Australia.</title>
        <authorList>
            <person name="Patel B.K."/>
        </authorList>
    </citation>
    <scope>NUCLEOTIDE SEQUENCE [LARGE SCALE GENOMIC DNA]</scope>
    <source>
        <strain evidence="9 10">B2-1</strain>
    </source>
</reference>
<dbReference type="InterPro" id="IPR010998">
    <property type="entry name" value="Integrase_recombinase_N"/>
</dbReference>
<evidence type="ECO:0000256" key="6">
    <source>
        <dbReference type="PROSITE-ProRule" id="PRU01248"/>
    </source>
</evidence>
<dbReference type="STRING" id="520762.AN619_06300"/>
<keyword evidence="4 6" id="KW-0238">DNA-binding</keyword>
<dbReference type="SUPFAM" id="SSF56349">
    <property type="entry name" value="DNA breaking-rejoining enzymes"/>
    <property type="match status" value="2"/>
</dbReference>
<comment type="function">
    <text evidence="1">Site-specific tyrosine recombinase, which acts by catalyzing the cutting and rejoining of the recombining DNA molecules.</text>
</comment>
<comment type="similarity">
    <text evidence="2">Belongs to the 'phage' integrase family.</text>
</comment>
<evidence type="ECO:0000256" key="2">
    <source>
        <dbReference type="ARBA" id="ARBA00008857"/>
    </source>
</evidence>
<dbReference type="GO" id="GO:0003677">
    <property type="term" value="F:DNA binding"/>
    <property type="evidence" value="ECO:0007669"/>
    <property type="project" value="UniProtKB-UniRule"/>
</dbReference>
<evidence type="ECO:0000256" key="4">
    <source>
        <dbReference type="ARBA" id="ARBA00023125"/>
    </source>
</evidence>
<evidence type="ECO:0000259" key="7">
    <source>
        <dbReference type="PROSITE" id="PS51898"/>
    </source>
</evidence>
<dbReference type="EMBL" id="LOEE01000019">
    <property type="protein sequence ID" value="KXG77100.1"/>
    <property type="molecule type" value="Genomic_DNA"/>
</dbReference>
<evidence type="ECO:0000259" key="8">
    <source>
        <dbReference type="PROSITE" id="PS51900"/>
    </source>
</evidence>
<dbReference type="InterPro" id="IPR011010">
    <property type="entry name" value="DNA_brk_join_enz"/>
</dbReference>
<evidence type="ECO:0000256" key="5">
    <source>
        <dbReference type="ARBA" id="ARBA00023172"/>
    </source>
</evidence>
<dbReference type="AlphaFoldDB" id="A0A140L975"/>
<comment type="caution">
    <text evidence="9">The sequence shown here is derived from an EMBL/GenBank/DDBJ whole genome shotgun (WGS) entry which is preliminary data.</text>
</comment>
<organism evidence="9 10">
    <name type="scientific">Thermotalea metallivorans</name>
    <dbReference type="NCBI Taxonomy" id="520762"/>
    <lineage>
        <taxon>Bacteria</taxon>
        <taxon>Bacillati</taxon>
        <taxon>Bacillota</taxon>
        <taxon>Clostridia</taxon>
        <taxon>Peptostreptococcales</taxon>
        <taxon>Thermotaleaceae</taxon>
        <taxon>Thermotalea</taxon>
    </lineage>
</organism>
<keyword evidence="10" id="KW-1185">Reference proteome</keyword>
<gene>
    <name evidence="9" type="primary">xerC_1</name>
    <name evidence="9" type="ORF">AN619_06300</name>
</gene>
<dbReference type="GO" id="GO:0006310">
    <property type="term" value="P:DNA recombination"/>
    <property type="evidence" value="ECO:0007669"/>
    <property type="project" value="UniProtKB-KW"/>
</dbReference>
<feature type="domain" description="Core-binding (CB)" evidence="8">
    <location>
        <begin position="173"/>
        <end position="258"/>
    </location>
</feature>
<dbReference type="InterPro" id="IPR044068">
    <property type="entry name" value="CB"/>
</dbReference>
<dbReference type="PANTHER" id="PTHR30349">
    <property type="entry name" value="PHAGE INTEGRASE-RELATED"/>
    <property type="match status" value="1"/>
</dbReference>
<keyword evidence="3" id="KW-0229">DNA integration</keyword>
<dbReference type="Gene3D" id="1.10.443.10">
    <property type="entry name" value="Intergrase catalytic core"/>
    <property type="match status" value="1"/>
</dbReference>
<dbReference type="Proteomes" id="UP000070456">
    <property type="component" value="Unassembled WGS sequence"/>
</dbReference>
<dbReference type="PANTHER" id="PTHR30349:SF91">
    <property type="entry name" value="INTA PROTEIN"/>
    <property type="match status" value="1"/>
</dbReference>
<dbReference type="OrthoDB" id="9785687at2"/>
<dbReference type="GO" id="GO:0015074">
    <property type="term" value="P:DNA integration"/>
    <property type="evidence" value="ECO:0007669"/>
    <property type="project" value="UniProtKB-KW"/>
</dbReference>
<protein>
    <submittedName>
        <fullName evidence="9">Tyrosine recombinase XerC</fullName>
    </submittedName>
</protein>
<dbReference type="RefSeq" id="WP_068555005.1">
    <property type="nucleotide sequence ID" value="NZ_LOEE01000019.1"/>
</dbReference>
<sequence length="491" mass="56646">MVAGHLREKNGYFHIILNYKDIYGKRQTKSISTGLPIKGNKKRAEAMLLKIRKEFNPDTAMSDKNALFADFLSKWLKDVINKVDAETYALYSYDVKNCIIPYFKNTSIRLSEMKPRDIESYYQYEKTENSVSNSTLLQYHEAIKEALQYAVELELIRDNPADRVNPTSGEVQILFTDFLLEWLEMMKNSVEMTTFASYSYCIKSSIIPYFEGKKIKLKDLTPKHIQDYYRYELNEKGLSANTVIHRHANIRKALQYAFKIGLINFNPADRIERPRKEKFVGSVYDASELETLFAIVKNKRIELAVILGAFYGLRRSEIVGLKWDAIDFEKKTLTIKHTVTEVTLDGKITTIAKDRTKTKSSYRTLPLVAPFEELLHRLKAEQELNQKVCGKAYCKDYMDYIYVNEIGERIKPGYITQHFAIVIKNNGLKKIRFHDLRHSCASLLYANGVSLKEIQEWLGHSDISTTSNIYTHLDFSSKVASANAIIGVYPT</sequence>
<dbReference type="InterPro" id="IPR013762">
    <property type="entry name" value="Integrase-like_cat_sf"/>
</dbReference>
<evidence type="ECO:0000313" key="9">
    <source>
        <dbReference type="EMBL" id="KXG77100.1"/>
    </source>
</evidence>
<dbReference type="PATRIC" id="fig|520762.4.peg.706"/>
<accession>A0A140L975</accession>
<feature type="domain" description="Tyr recombinase" evidence="7">
    <location>
        <begin position="278"/>
        <end position="483"/>
    </location>
</feature>
<dbReference type="PROSITE" id="PS51900">
    <property type="entry name" value="CB"/>
    <property type="match status" value="2"/>
</dbReference>
<evidence type="ECO:0000256" key="1">
    <source>
        <dbReference type="ARBA" id="ARBA00003283"/>
    </source>
</evidence>
<name>A0A140L975_9FIRM</name>
<dbReference type="InterPro" id="IPR004107">
    <property type="entry name" value="Integrase_SAM-like_N"/>
</dbReference>
<dbReference type="CDD" id="cd01189">
    <property type="entry name" value="INT_ICEBs1_C_like"/>
    <property type="match status" value="1"/>
</dbReference>
<dbReference type="InterPro" id="IPR002104">
    <property type="entry name" value="Integrase_catalytic"/>
</dbReference>
<dbReference type="InterPro" id="IPR050090">
    <property type="entry name" value="Tyrosine_recombinase_XerCD"/>
</dbReference>
<evidence type="ECO:0000256" key="3">
    <source>
        <dbReference type="ARBA" id="ARBA00022908"/>
    </source>
</evidence>
<dbReference type="Pfam" id="PF14659">
    <property type="entry name" value="Phage_int_SAM_3"/>
    <property type="match status" value="2"/>
</dbReference>
<keyword evidence="5" id="KW-0233">DNA recombination</keyword>
<proteinExistence type="inferred from homology"/>
<evidence type="ECO:0000313" key="10">
    <source>
        <dbReference type="Proteomes" id="UP000070456"/>
    </source>
</evidence>
<dbReference type="Gene3D" id="1.10.150.130">
    <property type="match status" value="2"/>
</dbReference>
<dbReference type="Pfam" id="PF00589">
    <property type="entry name" value="Phage_integrase"/>
    <property type="match status" value="1"/>
</dbReference>
<dbReference type="PROSITE" id="PS51898">
    <property type="entry name" value="TYR_RECOMBINASE"/>
    <property type="match status" value="1"/>
</dbReference>